<sequence length="78" mass="8817">MEPKKRPDYYLAFFITLSALCILFTVIWIVDWIITTEREKASFLAYGQKFGTASLDSLQPTATTDVECGNPRGIGKMH</sequence>
<protein>
    <submittedName>
        <fullName evidence="2">Uncharacterized protein</fullName>
    </submittedName>
</protein>
<dbReference type="InParanoid" id="A0A3N4LDX9"/>
<keyword evidence="3" id="KW-1185">Reference proteome</keyword>
<dbReference type="Proteomes" id="UP000267821">
    <property type="component" value="Unassembled WGS sequence"/>
</dbReference>
<dbReference type="EMBL" id="ML121585">
    <property type="protein sequence ID" value="RPB19672.1"/>
    <property type="molecule type" value="Genomic_DNA"/>
</dbReference>
<keyword evidence="1" id="KW-1133">Transmembrane helix</keyword>
<evidence type="ECO:0000256" key="1">
    <source>
        <dbReference type="SAM" id="Phobius"/>
    </source>
</evidence>
<dbReference type="AlphaFoldDB" id="A0A3N4LDX9"/>
<evidence type="ECO:0000313" key="3">
    <source>
        <dbReference type="Proteomes" id="UP000267821"/>
    </source>
</evidence>
<keyword evidence="1" id="KW-0812">Transmembrane</keyword>
<gene>
    <name evidence="2" type="ORF">L211DRAFT_842388</name>
</gene>
<feature type="transmembrane region" description="Helical" evidence="1">
    <location>
        <begin position="12"/>
        <end position="34"/>
    </location>
</feature>
<keyword evidence="1" id="KW-0472">Membrane</keyword>
<accession>A0A3N4LDX9</accession>
<name>A0A3N4LDX9_9PEZI</name>
<organism evidence="2 3">
    <name type="scientific">Terfezia boudieri ATCC MYA-4762</name>
    <dbReference type="NCBI Taxonomy" id="1051890"/>
    <lineage>
        <taxon>Eukaryota</taxon>
        <taxon>Fungi</taxon>
        <taxon>Dikarya</taxon>
        <taxon>Ascomycota</taxon>
        <taxon>Pezizomycotina</taxon>
        <taxon>Pezizomycetes</taxon>
        <taxon>Pezizales</taxon>
        <taxon>Pezizaceae</taxon>
        <taxon>Terfezia</taxon>
    </lineage>
</organism>
<evidence type="ECO:0000313" key="2">
    <source>
        <dbReference type="EMBL" id="RPB19672.1"/>
    </source>
</evidence>
<reference evidence="2 3" key="1">
    <citation type="journal article" date="2018" name="Nat. Ecol. Evol.">
        <title>Pezizomycetes genomes reveal the molecular basis of ectomycorrhizal truffle lifestyle.</title>
        <authorList>
            <person name="Murat C."/>
            <person name="Payen T."/>
            <person name="Noel B."/>
            <person name="Kuo A."/>
            <person name="Morin E."/>
            <person name="Chen J."/>
            <person name="Kohler A."/>
            <person name="Krizsan K."/>
            <person name="Balestrini R."/>
            <person name="Da Silva C."/>
            <person name="Montanini B."/>
            <person name="Hainaut M."/>
            <person name="Levati E."/>
            <person name="Barry K.W."/>
            <person name="Belfiori B."/>
            <person name="Cichocki N."/>
            <person name="Clum A."/>
            <person name="Dockter R.B."/>
            <person name="Fauchery L."/>
            <person name="Guy J."/>
            <person name="Iotti M."/>
            <person name="Le Tacon F."/>
            <person name="Lindquist E.A."/>
            <person name="Lipzen A."/>
            <person name="Malagnac F."/>
            <person name="Mello A."/>
            <person name="Molinier V."/>
            <person name="Miyauchi S."/>
            <person name="Poulain J."/>
            <person name="Riccioni C."/>
            <person name="Rubini A."/>
            <person name="Sitrit Y."/>
            <person name="Splivallo R."/>
            <person name="Traeger S."/>
            <person name="Wang M."/>
            <person name="Zifcakova L."/>
            <person name="Wipf D."/>
            <person name="Zambonelli A."/>
            <person name="Paolocci F."/>
            <person name="Nowrousian M."/>
            <person name="Ottonello S."/>
            <person name="Baldrian P."/>
            <person name="Spatafora J.W."/>
            <person name="Henrissat B."/>
            <person name="Nagy L.G."/>
            <person name="Aury J.M."/>
            <person name="Wincker P."/>
            <person name="Grigoriev I.V."/>
            <person name="Bonfante P."/>
            <person name="Martin F.M."/>
        </authorList>
    </citation>
    <scope>NUCLEOTIDE SEQUENCE [LARGE SCALE GENOMIC DNA]</scope>
    <source>
        <strain evidence="2 3">ATCC MYA-4762</strain>
    </source>
</reference>
<proteinExistence type="predicted"/>